<dbReference type="InterPro" id="IPR038567">
    <property type="entry name" value="T_Elf1_sf"/>
</dbReference>
<evidence type="ECO:0000256" key="4">
    <source>
        <dbReference type="ARBA" id="ARBA00023242"/>
    </source>
</evidence>
<dbReference type="EMBL" id="MCGR01000067">
    <property type="protein sequence ID" value="ORY63809.1"/>
    <property type="molecule type" value="Genomic_DNA"/>
</dbReference>
<comment type="subcellular location">
    <subcellularLocation>
        <location evidence="1 5">Nucleus</location>
    </subcellularLocation>
</comment>
<comment type="similarity">
    <text evidence="2 5">Belongs to the ELOF1 family.</text>
</comment>
<dbReference type="STRING" id="106004.A0A1Y2DX76"/>
<dbReference type="Pfam" id="PF05129">
    <property type="entry name" value="Zn_ribbon_Elf1"/>
    <property type="match status" value="1"/>
</dbReference>
<feature type="compositionally biased region" description="Acidic residues" evidence="6">
    <location>
        <begin position="117"/>
        <end position="128"/>
    </location>
</feature>
<evidence type="ECO:0000256" key="7">
    <source>
        <dbReference type="SAM" id="SignalP"/>
    </source>
</evidence>
<evidence type="ECO:0000256" key="2">
    <source>
        <dbReference type="ARBA" id="ARBA00009730"/>
    </source>
</evidence>
<dbReference type="PANTHER" id="PTHR20934:SF0">
    <property type="entry name" value="TRANSCRIPTION ELONGATION FACTOR 1 HOMOLOG"/>
    <property type="match status" value="1"/>
</dbReference>
<dbReference type="GO" id="GO:0008023">
    <property type="term" value="C:transcription elongation factor complex"/>
    <property type="evidence" value="ECO:0007669"/>
    <property type="project" value="TreeGrafter"/>
</dbReference>
<dbReference type="PANTHER" id="PTHR20934">
    <property type="entry name" value="TRANSCRIPTION ELONGATION FACTOR 1 HOMOLOG"/>
    <property type="match status" value="1"/>
</dbReference>
<dbReference type="GO" id="GO:0008270">
    <property type="term" value="F:zinc ion binding"/>
    <property type="evidence" value="ECO:0007669"/>
    <property type="project" value="UniProtKB-KW"/>
</dbReference>
<dbReference type="GO" id="GO:0000993">
    <property type="term" value="F:RNA polymerase II complex binding"/>
    <property type="evidence" value="ECO:0007669"/>
    <property type="project" value="TreeGrafter"/>
</dbReference>
<keyword evidence="5" id="KW-0863">Zinc-finger</keyword>
<dbReference type="InParanoid" id="A0A1Y2DX76"/>
<dbReference type="GO" id="GO:0006368">
    <property type="term" value="P:transcription elongation by RNA polymerase II"/>
    <property type="evidence" value="ECO:0007669"/>
    <property type="project" value="TreeGrafter"/>
</dbReference>
<evidence type="ECO:0000256" key="3">
    <source>
        <dbReference type="ARBA" id="ARBA00022833"/>
    </source>
</evidence>
<dbReference type="AlphaFoldDB" id="A0A1Y2DX76"/>
<gene>
    <name evidence="8" type="ORF">BCR35DRAFT_326623</name>
</gene>
<protein>
    <recommendedName>
        <fullName evidence="5">Transcription elongation factor 1 homolog</fullName>
    </recommendedName>
</protein>
<keyword evidence="3 5" id="KW-0862">Zinc</keyword>
<evidence type="ECO:0000313" key="9">
    <source>
        <dbReference type="Proteomes" id="UP000193467"/>
    </source>
</evidence>
<keyword evidence="9" id="KW-1185">Reference proteome</keyword>
<keyword evidence="7" id="KW-0732">Signal</keyword>
<evidence type="ECO:0000256" key="1">
    <source>
        <dbReference type="ARBA" id="ARBA00004123"/>
    </source>
</evidence>
<name>A0A1Y2DX76_9BASI</name>
<accession>A0A1Y2DX76</accession>
<dbReference type="OrthoDB" id="445983at2759"/>
<evidence type="ECO:0000313" key="8">
    <source>
        <dbReference type="EMBL" id="ORY63809.1"/>
    </source>
</evidence>
<keyword evidence="5" id="KW-0479">Metal-binding</keyword>
<evidence type="ECO:0000256" key="5">
    <source>
        <dbReference type="RuleBase" id="RU364033"/>
    </source>
</evidence>
<feature type="signal peptide" evidence="7">
    <location>
        <begin position="1"/>
        <end position="24"/>
    </location>
</feature>
<dbReference type="Proteomes" id="UP000193467">
    <property type="component" value="Unassembled WGS sequence"/>
</dbReference>
<evidence type="ECO:0000256" key="6">
    <source>
        <dbReference type="SAM" id="MobiDB-lite"/>
    </source>
</evidence>
<organism evidence="8 9">
    <name type="scientific">Leucosporidium creatinivorum</name>
    <dbReference type="NCBI Taxonomy" id="106004"/>
    <lineage>
        <taxon>Eukaryota</taxon>
        <taxon>Fungi</taxon>
        <taxon>Dikarya</taxon>
        <taxon>Basidiomycota</taxon>
        <taxon>Pucciniomycotina</taxon>
        <taxon>Microbotryomycetes</taxon>
        <taxon>Leucosporidiales</taxon>
        <taxon>Leucosporidium</taxon>
    </lineage>
</organism>
<feature type="region of interest" description="Disordered" evidence="6">
    <location>
        <begin position="87"/>
        <end position="168"/>
    </location>
</feature>
<feature type="compositionally biased region" description="Acidic residues" evidence="6">
    <location>
        <begin position="139"/>
        <end position="149"/>
    </location>
</feature>
<keyword evidence="5" id="KW-0804">Transcription</keyword>
<proteinExistence type="inferred from homology"/>
<comment type="caution">
    <text evidence="8">The sequence shown here is derived from an EMBL/GenBank/DDBJ whole genome shotgun (WGS) entry which is preliminary data.</text>
</comment>
<sequence>MNAERRGRGLLAAGFFLAVRVVVSSPSSTVFGALSLRFQLAVRPPLDNKKQNGRLDCKDCGQHFTCDTNHLTEAIDIYSEWIDACKDVNPDDVSDQGGRSPSPEPARGRLQKKRTADDDEEEEEEEELPDYRRKKGAQQEDDEEEEEDLPEPKRRKQGRVEDDEDDDE</sequence>
<dbReference type="SUPFAM" id="SSF57783">
    <property type="entry name" value="Zinc beta-ribbon"/>
    <property type="match status" value="1"/>
</dbReference>
<reference evidence="8 9" key="1">
    <citation type="submission" date="2016-07" db="EMBL/GenBank/DDBJ databases">
        <title>Pervasive Adenine N6-methylation of Active Genes in Fungi.</title>
        <authorList>
            <consortium name="DOE Joint Genome Institute"/>
            <person name="Mondo S.J."/>
            <person name="Dannebaum R.O."/>
            <person name="Kuo R.C."/>
            <person name="Labutti K."/>
            <person name="Haridas S."/>
            <person name="Kuo A."/>
            <person name="Salamov A."/>
            <person name="Ahrendt S.R."/>
            <person name="Lipzen A."/>
            <person name="Sullivan W."/>
            <person name="Andreopoulos W.B."/>
            <person name="Clum A."/>
            <person name="Lindquist E."/>
            <person name="Daum C."/>
            <person name="Ramamoorthy G.K."/>
            <person name="Gryganskyi A."/>
            <person name="Culley D."/>
            <person name="Magnuson J.K."/>
            <person name="James T.Y."/>
            <person name="O'Malley M.A."/>
            <person name="Stajich J.E."/>
            <person name="Spatafora J.W."/>
            <person name="Visel A."/>
            <person name="Grigoriev I.V."/>
        </authorList>
    </citation>
    <scope>NUCLEOTIDE SEQUENCE [LARGE SCALE GENOMIC DNA]</scope>
    <source>
        <strain evidence="8 9">62-1032</strain>
    </source>
</reference>
<comment type="function">
    <text evidence="5">Transcription elongation factor implicated in the maintenance of proper chromatin structure in actively transcribed regions.</text>
</comment>
<keyword evidence="5" id="KW-0805">Transcription regulation</keyword>
<dbReference type="InterPro" id="IPR007808">
    <property type="entry name" value="Elf1"/>
</dbReference>
<dbReference type="Gene3D" id="2.20.25.190">
    <property type="match status" value="1"/>
</dbReference>
<keyword evidence="4 5" id="KW-0539">Nucleus</keyword>
<feature type="chain" id="PRO_5012982845" description="Transcription elongation factor 1 homolog" evidence="7">
    <location>
        <begin position="25"/>
        <end position="168"/>
    </location>
</feature>